<comment type="subcellular location">
    <subcellularLocation>
        <location evidence="1">Cell inner membrane</location>
        <topology evidence="1">Peripheral membrane protein</topology>
    </subcellularLocation>
</comment>
<gene>
    <name evidence="9" type="primary">oppD</name>
    <name evidence="9" type="ORF">MAMT_01764</name>
</gene>
<keyword evidence="5" id="KW-0547">Nucleotide-binding</keyword>
<dbReference type="CDD" id="cd03257">
    <property type="entry name" value="ABC_NikE_OppD_transporters"/>
    <property type="match status" value="1"/>
</dbReference>
<dbReference type="SUPFAM" id="SSF52540">
    <property type="entry name" value="P-loop containing nucleoside triphosphate hydrolases"/>
    <property type="match status" value="1"/>
</dbReference>
<dbReference type="InterPro" id="IPR013563">
    <property type="entry name" value="Oligopep_ABC_C"/>
</dbReference>
<dbReference type="PANTHER" id="PTHR43297">
    <property type="entry name" value="OLIGOPEPTIDE TRANSPORT ATP-BINDING PROTEIN APPD"/>
    <property type="match status" value="1"/>
</dbReference>
<dbReference type="GO" id="GO:0016887">
    <property type="term" value="F:ATP hydrolysis activity"/>
    <property type="evidence" value="ECO:0007669"/>
    <property type="project" value="InterPro"/>
</dbReference>
<evidence type="ECO:0000256" key="5">
    <source>
        <dbReference type="ARBA" id="ARBA00022741"/>
    </source>
</evidence>
<dbReference type="SMART" id="SM00382">
    <property type="entry name" value="AAA"/>
    <property type="match status" value="1"/>
</dbReference>
<evidence type="ECO:0000256" key="1">
    <source>
        <dbReference type="ARBA" id="ARBA00004417"/>
    </source>
</evidence>
<keyword evidence="7" id="KW-0472">Membrane</keyword>
<evidence type="ECO:0000259" key="8">
    <source>
        <dbReference type="PROSITE" id="PS50893"/>
    </source>
</evidence>
<dbReference type="InterPro" id="IPR003439">
    <property type="entry name" value="ABC_transporter-like_ATP-bd"/>
</dbReference>
<dbReference type="PROSITE" id="PS00211">
    <property type="entry name" value="ABC_TRANSPORTER_1"/>
    <property type="match status" value="1"/>
</dbReference>
<dbReference type="InterPro" id="IPR003593">
    <property type="entry name" value="AAA+_ATPase"/>
</dbReference>
<dbReference type="AlphaFoldDB" id="A0A5E6MPS9"/>
<protein>
    <submittedName>
        <fullName evidence="9">Oligopeptide transport ATP-binding protein OppD</fullName>
    </submittedName>
</protein>
<dbReference type="InterPro" id="IPR050388">
    <property type="entry name" value="ABC_Ni/Peptide_Import"/>
</dbReference>
<accession>A0A5E6MPS9</accession>
<evidence type="ECO:0000313" key="9">
    <source>
        <dbReference type="EMBL" id="VVM07480.1"/>
    </source>
</evidence>
<dbReference type="GO" id="GO:0015833">
    <property type="term" value="P:peptide transport"/>
    <property type="evidence" value="ECO:0007669"/>
    <property type="project" value="InterPro"/>
</dbReference>
<dbReference type="Pfam" id="PF00005">
    <property type="entry name" value="ABC_tran"/>
    <property type="match status" value="1"/>
</dbReference>
<dbReference type="Proteomes" id="UP000334923">
    <property type="component" value="Unassembled WGS sequence"/>
</dbReference>
<dbReference type="FunFam" id="3.40.50.300:FF:000016">
    <property type="entry name" value="Oligopeptide ABC transporter ATP-binding component"/>
    <property type="match status" value="1"/>
</dbReference>
<evidence type="ECO:0000256" key="6">
    <source>
        <dbReference type="ARBA" id="ARBA00022840"/>
    </source>
</evidence>
<keyword evidence="4" id="KW-1003">Cell membrane</keyword>
<evidence type="ECO:0000256" key="4">
    <source>
        <dbReference type="ARBA" id="ARBA00022475"/>
    </source>
</evidence>
<dbReference type="GO" id="GO:0005524">
    <property type="term" value="F:ATP binding"/>
    <property type="evidence" value="ECO:0007669"/>
    <property type="project" value="UniProtKB-KW"/>
</dbReference>
<feature type="domain" description="ABC transporter" evidence="8">
    <location>
        <begin position="10"/>
        <end position="260"/>
    </location>
</feature>
<evidence type="ECO:0000256" key="3">
    <source>
        <dbReference type="ARBA" id="ARBA00022448"/>
    </source>
</evidence>
<name>A0A5E6MPS9_9BACT</name>
<dbReference type="PROSITE" id="PS50893">
    <property type="entry name" value="ABC_TRANSPORTER_2"/>
    <property type="match status" value="1"/>
</dbReference>
<proteinExistence type="inferred from homology"/>
<evidence type="ECO:0000256" key="2">
    <source>
        <dbReference type="ARBA" id="ARBA00005417"/>
    </source>
</evidence>
<dbReference type="Pfam" id="PF08352">
    <property type="entry name" value="oligo_HPY"/>
    <property type="match status" value="1"/>
</dbReference>
<keyword evidence="6 9" id="KW-0067">ATP-binding</keyword>
<dbReference type="InterPro" id="IPR027417">
    <property type="entry name" value="P-loop_NTPase"/>
</dbReference>
<comment type="similarity">
    <text evidence="2">Belongs to the ABC transporter superfamily.</text>
</comment>
<sequence>MSDPNAAPLLQVSDLAIEFASPERTIRAVDGVSFSMANGSTLAVVGESGSGKSVTALSLARLLPSPPARVRSGKILFDGTDLLTLPETALRHYRGGKIAYVFQEPSTSLNPVFSVAFQLSEAMALHRHDLTDRRAAGLAALSEVGIRDPERCWKSYPHELSGGMQQRVMIAMALVCRPQLLVADEPTTALDVTIQAQILNLLRDIRSRFGMAILLITHNFGLVKGFADHVVVMFRGKIVEQGPTDSLLAAPRHPYTQALIACVPRLGESKKRLTTIDYDKLDALLSPS</sequence>
<evidence type="ECO:0000313" key="10">
    <source>
        <dbReference type="Proteomes" id="UP000334923"/>
    </source>
</evidence>
<keyword evidence="10" id="KW-1185">Reference proteome</keyword>
<dbReference type="InterPro" id="IPR017871">
    <property type="entry name" value="ABC_transporter-like_CS"/>
</dbReference>
<reference evidence="9 10" key="1">
    <citation type="submission" date="2019-09" db="EMBL/GenBank/DDBJ databases">
        <authorList>
            <person name="Cremers G."/>
        </authorList>
    </citation>
    <scope>NUCLEOTIDE SEQUENCE [LARGE SCALE GENOMIC DNA]</scope>
    <source>
        <strain evidence="9">4A</strain>
    </source>
</reference>
<dbReference type="OrthoDB" id="9809450at2"/>
<organism evidence="9 10">
    <name type="scientific">Methylacidimicrobium tartarophylax</name>
    <dbReference type="NCBI Taxonomy" id="1041768"/>
    <lineage>
        <taxon>Bacteria</taxon>
        <taxon>Pseudomonadati</taxon>
        <taxon>Verrucomicrobiota</taxon>
        <taxon>Methylacidimicrobium</taxon>
    </lineage>
</organism>
<dbReference type="GO" id="GO:0005886">
    <property type="term" value="C:plasma membrane"/>
    <property type="evidence" value="ECO:0007669"/>
    <property type="project" value="UniProtKB-SubCell"/>
</dbReference>
<dbReference type="RefSeq" id="WP_142660576.1">
    <property type="nucleotide sequence ID" value="NZ_CABFVA020000094.1"/>
</dbReference>
<dbReference type="PANTHER" id="PTHR43297:SF2">
    <property type="entry name" value="DIPEPTIDE TRANSPORT ATP-BINDING PROTEIN DPPD"/>
    <property type="match status" value="1"/>
</dbReference>
<dbReference type="EMBL" id="CABFVA020000094">
    <property type="protein sequence ID" value="VVM07480.1"/>
    <property type="molecule type" value="Genomic_DNA"/>
</dbReference>
<dbReference type="Gene3D" id="3.40.50.300">
    <property type="entry name" value="P-loop containing nucleotide triphosphate hydrolases"/>
    <property type="match status" value="1"/>
</dbReference>
<evidence type="ECO:0000256" key="7">
    <source>
        <dbReference type="ARBA" id="ARBA00023136"/>
    </source>
</evidence>
<keyword evidence="3" id="KW-0813">Transport</keyword>